<organism evidence="1 2">
    <name type="scientific">Parabacteroides faecis</name>
    <dbReference type="NCBI Taxonomy" id="1217282"/>
    <lineage>
        <taxon>Bacteria</taxon>
        <taxon>Pseudomonadati</taxon>
        <taxon>Bacteroidota</taxon>
        <taxon>Bacteroidia</taxon>
        <taxon>Bacteroidales</taxon>
        <taxon>Tannerellaceae</taxon>
        <taxon>Parabacteroides</taxon>
    </lineage>
</organism>
<sequence length="47" mass="5610">MESAFEFVDGSVFFVYKILPAVDEVLFHFSNEKIRFGRFLFRFGKIK</sequence>
<dbReference type="EMBL" id="JACHOC010000001">
    <property type="protein sequence ID" value="MBB4620582.1"/>
    <property type="molecule type" value="Genomic_DNA"/>
</dbReference>
<comment type="caution">
    <text evidence="1">The sequence shown here is derived from an EMBL/GenBank/DDBJ whole genome shotgun (WGS) entry which is preliminary data.</text>
</comment>
<dbReference type="RefSeq" id="WP_158583209.1">
    <property type="nucleotide sequence ID" value="NZ_BMPB01000010.1"/>
</dbReference>
<proteinExistence type="predicted"/>
<keyword evidence="2" id="KW-1185">Reference proteome</keyword>
<protein>
    <submittedName>
        <fullName evidence="1">Uncharacterized protein</fullName>
    </submittedName>
</protein>
<dbReference type="Proteomes" id="UP000533637">
    <property type="component" value="Unassembled WGS sequence"/>
</dbReference>
<name>A0ABR6KGE5_9BACT</name>
<evidence type="ECO:0000313" key="1">
    <source>
        <dbReference type="EMBL" id="MBB4620582.1"/>
    </source>
</evidence>
<evidence type="ECO:0000313" key="2">
    <source>
        <dbReference type="Proteomes" id="UP000533637"/>
    </source>
</evidence>
<gene>
    <name evidence="1" type="ORF">GGQ57_000456</name>
</gene>
<accession>A0ABR6KGE5</accession>
<reference evidence="1 2" key="1">
    <citation type="submission" date="2020-08" db="EMBL/GenBank/DDBJ databases">
        <title>Genomic Encyclopedia of Type Strains, Phase IV (KMG-IV): sequencing the most valuable type-strain genomes for metagenomic binning, comparative biology and taxonomic classification.</title>
        <authorList>
            <person name="Goeker M."/>
        </authorList>
    </citation>
    <scope>NUCLEOTIDE SEQUENCE [LARGE SCALE GENOMIC DNA]</scope>
    <source>
        <strain evidence="1 2">DSM 102983</strain>
    </source>
</reference>